<dbReference type="RefSeq" id="WP_272134250.1">
    <property type="nucleotide sequence ID" value="NZ_JAQLOI010000001.1"/>
</dbReference>
<sequence length="182" mass="20767">MVTSLEIFTKRLTLKIINQEHSHAFANRVADSLSLHRWMDWCEPSFNVEDAQEFIRANRLNWVKGTSYGFGVFCQKNQEFIGMVAITEVHLISNSASLGYWIADKHQQKGYAKEALNSIISFSFEKLQLTRIELVCDPENVLSHKVALSCGCINEGINRNRFIYNGKPKDGLVFCVTPDLHI</sequence>
<dbReference type="Gene3D" id="3.40.630.30">
    <property type="match status" value="1"/>
</dbReference>
<dbReference type="Proteomes" id="UP001210678">
    <property type="component" value="Unassembled WGS sequence"/>
</dbReference>
<comment type="caution">
    <text evidence="2">The sequence shown here is derived from an EMBL/GenBank/DDBJ whole genome shotgun (WGS) entry which is preliminary data.</text>
</comment>
<name>A0ABT4YPS6_9VIBR</name>
<gene>
    <name evidence="2" type="ORF">PGX00_07760</name>
</gene>
<feature type="domain" description="N-acetyltransferase" evidence="1">
    <location>
        <begin position="25"/>
        <end position="170"/>
    </location>
</feature>
<dbReference type="Pfam" id="PF13302">
    <property type="entry name" value="Acetyltransf_3"/>
    <property type="match status" value="1"/>
</dbReference>
<dbReference type="PANTHER" id="PTHR43441">
    <property type="entry name" value="RIBOSOMAL-PROTEIN-SERINE ACETYLTRANSFERASE"/>
    <property type="match status" value="1"/>
</dbReference>
<evidence type="ECO:0000313" key="3">
    <source>
        <dbReference type="Proteomes" id="UP001210678"/>
    </source>
</evidence>
<evidence type="ECO:0000259" key="1">
    <source>
        <dbReference type="PROSITE" id="PS51186"/>
    </source>
</evidence>
<accession>A0ABT4YPS6</accession>
<dbReference type="EMBL" id="JAQLOI010000001">
    <property type="protein sequence ID" value="MDB1123562.1"/>
    <property type="molecule type" value="Genomic_DNA"/>
</dbReference>
<proteinExistence type="predicted"/>
<evidence type="ECO:0000313" key="2">
    <source>
        <dbReference type="EMBL" id="MDB1123562.1"/>
    </source>
</evidence>
<dbReference type="InterPro" id="IPR016181">
    <property type="entry name" value="Acyl_CoA_acyltransferase"/>
</dbReference>
<reference evidence="2 3" key="1">
    <citation type="submission" date="2023-01" db="EMBL/GenBank/DDBJ databases">
        <title>Vibrio sp. KJ40-1 sp.nov, isolated from marine algae.</title>
        <authorList>
            <person name="Butt M."/>
            <person name="Kim J.M.J."/>
            <person name="Jeon C.O.C."/>
        </authorList>
    </citation>
    <scope>NUCLEOTIDE SEQUENCE [LARGE SCALE GENOMIC DNA]</scope>
    <source>
        <strain evidence="2 3">KJ40-1</strain>
    </source>
</reference>
<keyword evidence="3" id="KW-1185">Reference proteome</keyword>
<dbReference type="InterPro" id="IPR051908">
    <property type="entry name" value="Ribosomal_N-acetyltransferase"/>
</dbReference>
<dbReference type="SUPFAM" id="SSF55729">
    <property type="entry name" value="Acyl-CoA N-acyltransferases (Nat)"/>
    <property type="match status" value="1"/>
</dbReference>
<dbReference type="InterPro" id="IPR000182">
    <property type="entry name" value="GNAT_dom"/>
</dbReference>
<dbReference type="PROSITE" id="PS51186">
    <property type="entry name" value="GNAT"/>
    <property type="match status" value="1"/>
</dbReference>
<protein>
    <submittedName>
        <fullName evidence="2">GNAT family protein</fullName>
    </submittedName>
</protein>
<dbReference type="PANTHER" id="PTHR43441:SF11">
    <property type="entry name" value="RIBOSOMAL-PROTEIN-SERINE ACETYLTRANSFERASE"/>
    <property type="match status" value="1"/>
</dbReference>
<organism evidence="2 3">
    <name type="scientific">Vibrio algarum</name>
    <dbReference type="NCBI Taxonomy" id="3020714"/>
    <lineage>
        <taxon>Bacteria</taxon>
        <taxon>Pseudomonadati</taxon>
        <taxon>Pseudomonadota</taxon>
        <taxon>Gammaproteobacteria</taxon>
        <taxon>Vibrionales</taxon>
        <taxon>Vibrionaceae</taxon>
        <taxon>Vibrio</taxon>
    </lineage>
</organism>